<dbReference type="EMBL" id="SRLO01000230">
    <property type="protein sequence ID" value="TNN65739.1"/>
    <property type="molecule type" value="Genomic_DNA"/>
</dbReference>
<keyword evidence="2" id="KW-1185">Reference proteome</keyword>
<comment type="caution">
    <text evidence="1">The sequence shown here is derived from an EMBL/GenBank/DDBJ whole genome shotgun (WGS) entry which is preliminary data.</text>
</comment>
<evidence type="ECO:0000313" key="1">
    <source>
        <dbReference type="EMBL" id="TNN65739.1"/>
    </source>
</evidence>
<protein>
    <submittedName>
        <fullName evidence="1">Uncharacterized protein</fullName>
    </submittedName>
</protein>
<proteinExistence type="predicted"/>
<gene>
    <name evidence="1" type="ORF">EYF80_024032</name>
</gene>
<accession>A0A4Z2HIJ5</accession>
<reference evidence="1 2" key="1">
    <citation type="submission" date="2019-03" db="EMBL/GenBank/DDBJ databases">
        <title>First draft genome of Liparis tanakae, snailfish: a comprehensive survey of snailfish specific genes.</title>
        <authorList>
            <person name="Kim W."/>
            <person name="Song I."/>
            <person name="Jeong J.-H."/>
            <person name="Kim D."/>
            <person name="Kim S."/>
            <person name="Ryu S."/>
            <person name="Song J.Y."/>
            <person name="Lee S.K."/>
        </authorList>
    </citation>
    <scope>NUCLEOTIDE SEQUENCE [LARGE SCALE GENOMIC DNA]</scope>
    <source>
        <tissue evidence="1">Muscle</tissue>
    </source>
</reference>
<dbReference type="AlphaFoldDB" id="A0A4Z2HIJ5"/>
<dbReference type="Proteomes" id="UP000314294">
    <property type="component" value="Unassembled WGS sequence"/>
</dbReference>
<evidence type="ECO:0000313" key="2">
    <source>
        <dbReference type="Proteomes" id="UP000314294"/>
    </source>
</evidence>
<organism evidence="1 2">
    <name type="scientific">Liparis tanakae</name>
    <name type="common">Tanaka's snailfish</name>
    <dbReference type="NCBI Taxonomy" id="230148"/>
    <lineage>
        <taxon>Eukaryota</taxon>
        <taxon>Metazoa</taxon>
        <taxon>Chordata</taxon>
        <taxon>Craniata</taxon>
        <taxon>Vertebrata</taxon>
        <taxon>Euteleostomi</taxon>
        <taxon>Actinopterygii</taxon>
        <taxon>Neopterygii</taxon>
        <taxon>Teleostei</taxon>
        <taxon>Neoteleostei</taxon>
        <taxon>Acanthomorphata</taxon>
        <taxon>Eupercaria</taxon>
        <taxon>Perciformes</taxon>
        <taxon>Cottioidei</taxon>
        <taxon>Cottales</taxon>
        <taxon>Liparidae</taxon>
        <taxon>Liparis</taxon>
    </lineage>
</organism>
<name>A0A4Z2HIJ5_9TELE</name>
<sequence length="196" mass="21093">MTPMSSSGSREARPMRGLAVEAFTSLHLLQVTLTWPPGLLVLLVHAGDISLTPRCKMGLKSHCRTPDSSSSSSSSCLFPLLFVLPPTPLRSDLYATLFNLSNRSSLLGPLDVSPLVTQIIHSPAVPDLMRMCAYARYQPNSVSPPPGRHVLPRRSSVTAATSSFMLSGSVDVQARFGDSVTKKAVASTPLRRHRGV</sequence>